<gene>
    <name evidence="2" type="ORF">Q7V77_09115</name>
</gene>
<keyword evidence="1" id="KW-0812">Transmembrane</keyword>
<evidence type="ECO:0000313" key="3">
    <source>
        <dbReference type="Proteomes" id="UP001272448"/>
    </source>
</evidence>
<organism evidence="2 3">
    <name type="scientific">Streptococcus suis</name>
    <dbReference type="NCBI Taxonomy" id="1307"/>
    <lineage>
        <taxon>Bacteria</taxon>
        <taxon>Bacillati</taxon>
        <taxon>Bacillota</taxon>
        <taxon>Bacilli</taxon>
        <taxon>Lactobacillales</taxon>
        <taxon>Streptococcaceae</taxon>
        <taxon>Streptococcus</taxon>
    </lineage>
</organism>
<feature type="transmembrane region" description="Helical" evidence="1">
    <location>
        <begin position="52"/>
        <end position="70"/>
    </location>
</feature>
<dbReference type="Pfam" id="PF07242">
    <property type="entry name" value="DUF1430"/>
    <property type="match status" value="1"/>
</dbReference>
<reference evidence="2" key="1">
    <citation type="submission" date="2023-07" db="EMBL/GenBank/DDBJ databases">
        <title>Characterization of virulence traits, antimicrobial resistance genes carried by mobile genetic elements and competence in Streptococcus suis strains isolated in France.</title>
        <authorList>
            <person name="Dechene-Tempier M."/>
            <person name="Marois-Crehan C."/>
            <person name="De Boisseson C."/>
            <person name="Lucas P."/>
            <person name="Bougeard S."/>
            <person name="Libante V."/>
            <person name="Payot S."/>
        </authorList>
    </citation>
    <scope>NUCLEOTIDE SEQUENCE</scope>
    <source>
        <strain evidence="2">1532</strain>
    </source>
</reference>
<evidence type="ECO:0000313" key="2">
    <source>
        <dbReference type="EMBL" id="MDW8635859.1"/>
    </source>
</evidence>
<name>A0AAP6A7G8_STRSU</name>
<keyword evidence="1" id="KW-0472">Membrane</keyword>
<protein>
    <submittedName>
        <fullName evidence="2">DUF1430 domain-containing protein</fullName>
    </submittedName>
</protein>
<dbReference type="Proteomes" id="UP001272448">
    <property type="component" value="Unassembled WGS sequence"/>
</dbReference>
<evidence type="ECO:0000256" key="1">
    <source>
        <dbReference type="SAM" id="Phobius"/>
    </source>
</evidence>
<proteinExistence type="predicted"/>
<dbReference type="InterPro" id="IPR006541">
    <property type="entry name" value="Bacteriocin_ass"/>
</dbReference>
<keyword evidence="1" id="KW-1133">Transmembrane helix</keyword>
<comment type="caution">
    <text evidence="2">The sequence shown here is derived from an EMBL/GenBank/DDBJ whole genome shotgun (WGS) entry which is preliminary data.</text>
</comment>
<sequence length="88" mass="9773">MNLLYFETFKRKIAIKRIAGMGFIELHGSYLGEQVGSALIGMGLAMFMTKSVIVSLGVVVALLINSWMLLNNQAKREEKIQLSVLNGR</sequence>
<accession>A0AAP6A7G8</accession>
<dbReference type="AlphaFoldDB" id="A0AAP6A7G8"/>
<dbReference type="EMBL" id="JAUTFT010000019">
    <property type="protein sequence ID" value="MDW8635859.1"/>
    <property type="molecule type" value="Genomic_DNA"/>
</dbReference>